<dbReference type="Proteomes" id="UP001523003">
    <property type="component" value="Unassembled WGS sequence"/>
</dbReference>
<sequence>MPYKNSEFHTSQDILTNQQCEKKIETPYSIQGEKRRVNTAVAGLFKENSKKSERQTECLFGEEVLILEHDEAMSKVESLKDGYVGYIDTQILCTSTIKQTHIVSVPRTFQYSQADLKKTVERALSMGSKVTVIDVTETRGTMYSILENETAIVSSHLRPIEHTFKDYVNVAQTFIRTPYLWGGVSAFGLDCSGLVQLSMMMAGKTVLRDTSMQQQTIGKQLTDTDILERGDLIFWQGHVAIMIDCENIIHTNGYSMDVMVEPLETAIIRIAKSGKHPVAKRRPL</sequence>
<evidence type="ECO:0000256" key="1">
    <source>
        <dbReference type="ARBA" id="ARBA00007074"/>
    </source>
</evidence>
<accession>A0ABT0P956</accession>
<dbReference type="Pfam" id="PF00877">
    <property type="entry name" value="NLPC_P60"/>
    <property type="match status" value="1"/>
</dbReference>
<dbReference type="PROSITE" id="PS51935">
    <property type="entry name" value="NLPC_P60"/>
    <property type="match status" value="1"/>
</dbReference>
<dbReference type="Gene3D" id="3.90.1720.10">
    <property type="entry name" value="endopeptidase domain like (from Nostoc punctiforme)"/>
    <property type="match status" value="1"/>
</dbReference>
<evidence type="ECO:0000313" key="6">
    <source>
        <dbReference type="EMBL" id="MCL6229980.1"/>
    </source>
</evidence>
<dbReference type="InterPro" id="IPR051794">
    <property type="entry name" value="PG_Endopeptidase_C40"/>
</dbReference>
<dbReference type="PANTHER" id="PTHR47359:SF3">
    <property type="entry name" value="NLP_P60 DOMAIN-CONTAINING PROTEIN-RELATED"/>
    <property type="match status" value="1"/>
</dbReference>
<dbReference type="Gene3D" id="2.30.30.40">
    <property type="entry name" value="SH3 Domains"/>
    <property type="match status" value="1"/>
</dbReference>
<feature type="domain" description="NlpC/P60" evidence="5">
    <location>
        <begin position="161"/>
        <end position="284"/>
    </location>
</feature>
<name>A0ABT0P956_9HYPH</name>
<dbReference type="InterPro" id="IPR000064">
    <property type="entry name" value="NLP_P60_dom"/>
</dbReference>
<comment type="caution">
    <text evidence="6">The sequence shown here is derived from an EMBL/GenBank/DDBJ whole genome shotgun (WGS) entry which is preliminary data.</text>
</comment>
<comment type="similarity">
    <text evidence="1">Belongs to the peptidase C40 family.</text>
</comment>
<reference evidence="6 7" key="1">
    <citation type="submission" date="2022-05" db="EMBL/GenBank/DDBJ databases">
        <title>Description of the Bartonella bilalgolemii sp. nov. Isolated from Apodemus uralensis (Pallas 1811).</title>
        <authorList>
            <person name="Zgheib R."/>
            <person name="Celebi B."/>
        </authorList>
    </citation>
    <scope>NUCLEOTIDE SEQUENCE [LARGE SCALE GENOMIC DNA]</scope>
    <source>
        <strain evidence="6 7">G70</strain>
    </source>
</reference>
<keyword evidence="3" id="KW-0378">Hydrolase</keyword>
<dbReference type="InterPro" id="IPR038765">
    <property type="entry name" value="Papain-like_cys_pep_sf"/>
</dbReference>
<keyword evidence="7" id="KW-1185">Reference proteome</keyword>
<organism evidence="6 7">
    <name type="scientific">Bartonella bilalgolemii</name>
    <dbReference type="NCBI Taxonomy" id="2942911"/>
    <lineage>
        <taxon>Bacteria</taxon>
        <taxon>Pseudomonadati</taxon>
        <taxon>Pseudomonadota</taxon>
        <taxon>Alphaproteobacteria</taxon>
        <taxon>Hyphomicrobiales</taxon>
        <taxon>Bartonellaceae</taxon>
        <taxon>Bartonella</taxon>
    </lineage>
</organism>
<dbReference type="SUPFAM" id="SSF54001">
    <property type="entry name" value="Cysteine proteinases"/>
    <property type="match status" value="1"/>
</dbReference>
<dbReference type="Pfam" id="PF18348">
    <property type="entry name" value="SH3_16"/>
    <property type="match status" value="1"/>
</dbReference>
<keyword evidence="4" id="KW-0788">Thiol protease</keyword>
<keyword evidence="2" id="KW-0645">Protease</keyword>
<protein>
    <submittedName>
        <fullName evidence="6">NlpC/P60 family protein</fullName>
    </submittedName>
</protein>
<evidence type="ECO:0000259" key="5">
    <source>
        <dbReference type="PROSITE" id="PS51935"/>
    </source>
</evidence>
<dbReference type="EMBL" id="JAMCOF010000007">
    <property type="protein sequence ID" value="MCL6229980.1"/>
    <property type="molecule type" value="Genomic_DNA"/>
</dbReference>
<dbReference type="PANTHER" id="PTHR47359">
    <property type="entry name" value="PEPTIDOGLYCAN DL-ENDOPEPTIDASE CWLO"/>
    <property type="match status" value="1"/>
</dbReference>
<dbReference type="RefSeq" id="WP_249677179.1">
    <property type="nucleotide sequence ID" value="NZ_JAMCOF010000007.1"/>
</dbReference>
<proteinExistence type="inferred from homology"/>
<evidence type="ECO:0000256" key="3">
    <source>
        <dbReference type="ARBA" id="ARBA00022801"/>
    </source>
</evidence>
<evidence type="ECO:0000313" key="7">
    <source>
        <dbReference type="Proteomes" id="UP001523003"/>
    </source>
</evidence>
<evidence type="ECO:0000256" key="4">
    <source>
        <dbReference type="ARBA" id="ARBA00022807"/>
    </source>
</evidence>
<evidence type="ECO:0000256" key="2">
    <source>
        <dbReference type="ARBA" id="ARBA00022670"/>
    </source>
</evidence>
<gene>
    <name evidence="6" type="ORF">M4Z11_05125</name>
</gene>
<dbReference type="InterPro" id="IPR041382">
    <property type="entry name" value="SH3_16"/>
</dbReference>